<dbReference type="Gene3D" id="1.20.58.340">
    <property type="entry name" value="Magnesium transport protein CorA, transmembrane region"/>
    <property type="match status" value="1"/>
</dbReference>
<evidence type="ECO:0000313" key="4">
    <source>
        <dbReference type="Proteomes" id="UP000275078"/>
    </source>
</evidence>
<evidence type="ECO:0000313" key="3">
    <source>
        <dbReference type="EMBL" id="RPA72720.1"/>
    </source>
</evidence>
<gene>
    <name evidence="3" type="ORF">BJ508DRAFT_68455</name>
</gene>
<dbReference type="EMBL" id="ML119849">
    <property type="protein sequence ID" value="RPA72720.1"/>
    <property type="molecule type" value="Genomic_DNA"/>
</dbReference>
<dbReference type="OrthoDB" id="2830640at2759"/>
<keyword evidence="2" id="KW-0472">Membrane</keyword>
<keyword evidence="2" id="KW-0812">Transmembrane</keyword>
<feature type="transmembrane region" description="Helical" evidence="2">
    <location>
        <begin position="205"/>
        <end position="224"/>
    </location>
</feature>
<keyword evidence="4" id="KW-1185">Reference proteome</keyword>
<feature type="region of interest" description="Disordered" evidence="1">
    <location>
        <begin position="318"/>
        <end position="405"/>
    </location>
</feature>
<organism evidence="3 4">
    <name type="scientific">Ascobolus immersus RN42</name>
    <dbReference type="NCBI Taxonomy" id="1160509"/>
    <lineage>
        <taxon>Eukaryota</taxon>
        <taxon>Fungi</taxon>
        <taxon>Dikarya</taxon>
        <taxon>Ascomycota</taxon>
        <taxon>Pezizomycotina</taxon>
        <taxon>Pezizomycetes</taxon>
        <taxon>Pezizales</taxon>
        <taxon>Ascobolaceae</taxon>
        <taxon>Ascobolus</taxon>
    </lineage>
</organism>
<dbReference type="Proteomes" id="UP000275078">
    <property type="component" value="Unassembled WGS sequence"/>
</dbReference>
<dbReference type="AlphaFoldDB" id="A0A3N4HLI5"/>
<protein>
    <submittedName>
        <fullName evidence="3">Uncharacterized protein</fullName>
    </submittedName>
</protein>
<keyword evidence="2" id="KW-1133">Transmembrane helix</keyword>
<evidence type="ECO:0000256" key="2">
    <source>
        <dbReference type="SAM" id="Phobius"/>
    </source>
</evidence>
<accession>A0A3N4HLI5</accession>
<proteinExistence type="predicted"/>
<name>A0A3N4HLI5_ASCIM</name>
<feature type="compositionally biased region" description="Polar residues" evidence="1">
    <location>
        <begin position="371"/>
        <end position="380"/>
    </location>
</feature>
<feature type="transmembrane region" description="Helical" evidence="2">
    <location>
        <begin position="166"/>
        <end position="185"/>
    </location>
</feature>
<evidence type="ECO:0000256" key="1">
    <source>
        <dbReference type="SAM" id="MobiDB-lite"/>
    </source>
</evidence>
<feature type="compositionally biased region" description="Polar residues" evidence="1">
    <location>
        <begin position="330"/>
        <end position="351"/>
    </location>
</feature>
<feature type="region of interest" description="Disordered" evidence="1">
    <location>
        <begin position="254"/>
        <end position="305"/>
    </location>
</feature>
<reference evidence="3 4" key="1">
    <citation type="journal article" date="2018" name="Nat. Ecol. Evol.">
        <title>Pezizomycetes genomes reveal the molecular basis of ectomycorrhizal truffle lifestyle.</title>
        <authorList>
            <person name="Murat C."/>
            <person name="Payen T."/>
            <person name="Noel B."/>
            <person name="Kuo A."/>
            <person name="Morin E."/>
            <person name="Chen J."/>
            <person name="Kohler A."/>
            <person name="Krizsan K."/>
            <person name="Balestrini R."/>
            <person name="Da Silva C."/>
            <person name="Montanini B."/>
            <person name="Hainaut M."/>
            <person name="Levati E."/>
            <person name="Barry K.W."/>
            <person name="Belfiori B."/>
            <person name="Cichocki N."/>
            <person name="Clum A."/>
            <person name="Dockter R.B."/>
            <person name="Fauchery L."/>
            <person name="Guy J."/>
            <person name="Iotti M."/>
            <person name="Le Tacon F."/>
            <person name="Lindquist E.A."/>
            <person name="Lipzen A."/>
            <person name="Malagnac F."/>
            <person name="Mello A."/>
            <person name="Molinier V."/>
            <person name="Miyauchi S."/>
            <person name="Poulain J."/>
            <person name="Riccioni C."/>
            <person name="Rubini A."/>
            <person name="Sitrit Y."/>
            <person name="Splivallo R."/>
            <person name="Traeger S."/>
            <person name="Wang M."/>
            <person name="Zifcakova L."/>
            <person name="Wipf D."/>
            <person name="Zambonelli A."/>
            <person name="Paolocci F."/>
            <person name="Nowrousian M."/>
            <person name="Ottonello S."/>
            <person name="Baldrian P."/>
            <person name="Spatafora J.W."/>
            <person name="Henrissat B."/>
            <person name="Nagy L.G."/>
            <person name="Aury J.M."/>
            <person name="Wincker P."/>
            <person name="Grigoriev I.V."/>
            <person name="Bonfante P."/>
            <person name="Martin F.M."/>
        </authorList>
    </citation>
    <scope>NUCLEOTIDE SEQUENCE [LARGE SCALE GENOMIC DNA]</scope>
    <source>
        <strain evidence="3 4">RN42</strain>
    </source>
</reference>
<feature type="compositionally biased region" description="Low complexity" evidence="1">
    <location>
        <begin position="352"/>
        <end position="365"/>
    </location>
</feature>
<dbReference type="STRING" id="1160509.A0A3N4HLI5"/>
<feature type="compositionally biased region" description="Basic and acidic residues" evidence="1">
    <location>
        <begin position="273"/>
        <end position="294"/>
    </location>
</feature>
<sequence>MITGLNITYGLQNNKKAIERSENATGHAIKYPYLLAKPDLEHNYCGTVLTSADLNDIAAGVAKAALDLREAEQCIHSLDSFFRHMSKEDALFQHPTDKLQVAQQSTSYAKMAKAQADAQLNYMDWWDSRAKNQQTVLFNLMTHYDSKASLELAEIMRKDSASMKTVAVMTMTFLPATFLAAVFALPSLKWPENKPNSVIQDGFGLYWGISVATTAAVFATWYFATRRIVGQSADQSAKAESRLSGLIAKVKLGLSGPKKDSDSDPGPGSGSDPKPDSRRRDIPLQKLREIKDNMRQTVEGLRNGHTGQFLDVENLKNKVKQKMHSRKTDSVQQSHSTVAEQIVPESSTSVENPGVPTGNNPPGLGIRRRNTSGSEPQSLNGVKGRSGQVGHIEDKSGGSAEASSKIVSLREVVVNAEL</sequence>